<feature type="domain" description="Integrase catalytic" evidence="7">
    <location>
        <begin position="294"/>
        <end position="416"/>
    </location>
</feature>
<dbReference type="CDD" id="cd09274">
    <property type="entry name" value="RNase_HI_RT_Ty3"/>
    <property type="match status" value="1"/>
</dbReference>
<dbReference type="SUPFAM" id="SSF56672">
    <property type="entry name" value="DNA/RNA polymerases"/>
    <property type="match status" value="1"/>
</dbReference>
<sequence length="416" mass="47759">MVKEGIILGHKISEKGIKVDKAKIEVMMQLREPKSVKDVRSFLGHAECSQAFLRIKEALVSAPIVQAPNWELPFEIMCDASDFAVGGVLDQKVDKKMNVIYYASRTLDNAQTRYATTEKELLAVIFAFNKFRSYIVGSKVIVHTNHAALKYLYTKKDVKPRLLRWVLLHQEFDIEIVDKKGNSVADHLSRLRIEEELPIDDSLSEEQLMAARIVDRGYAINCREIPSGWSGYQRKKFFKDVNYYNWDEPYLFRKGNDNLFRRCIAKDEVEGILFHCHGLSYGDQFAVFKTVQKILVVVDFVSKWVEAIAARTNDAKVVLKLFKTIIFLRFGVPRCVISDGGTHFVNKVFENPLKKYGVKHKIATPYHPQTSGQVEVSNKQIKVILHKTVNSSRKDWSEKLDDALWARRQLGGHHTL</sequence>
<evidence type="ECO:0000256" key="2">
    <source>
        <dbReference type="ARBA" id="ARBA00022695"/>
    </source>
</evidence>
<dbReference type="Gene3D" id="3.10.20.370">
    <property type="match status" value="1"/>
</dbReference>
<evidence type="ECO:0000256" key="1">
    <source>
        <dbReference type="ARBA" id="ARBA00022679"/>
    </source>
</evidence>
<dbReference type="EMBL" id="CACVBM020001206">
    <property type="protein sequence ID" value="CAA7039121.1"/>
    <property type="molecule type" value="Genomic_DNA"/>
</dbReference>
<comment type="caution">
    <text evidence="8">The sequence shown here is derived from an EMBL/GenBank/DDBJ whole genome shotgun (WGS) entry which is preliminary data.</text>
</comment>
<evidence type="ECO:0000256" key="4">
    <source>
        <dbReference type="ARBA" id="ARBA00022759"/>
    </source>
</evidence>
<keyword evidence="4" id="KW-0255">Endonuclease</keyword>
<dbReference type="GO" id="GO:0004519">
    <property type="term" value="F:endonuclease activity"/>
    <property type="evidence" value="ECO:0007669"/>
    <property type="project" value="UniProtKB-KW"/>
</dbReference>
<evidence type="ECO:0000256" key="3">
    <source>
        <dbReference type="ARBA" id="ARBA00022722"/>
    </source>
</evidence>
<name>A0A6D2JJ75_9BRAS</name>
<keyword evidence="2" id="KW-0548">Nucleotidyltransferase</keyword>
<dbReference type="GO" id="GO:0003676">
    <property type="term" value="F:nucleic acid binding"/>
    <property type="evidence" value="ECO:0007669"/>
    <property type="project" value="InterPro"/>
</dbReference>
<dbReference type="Proteomes" id="UP000467841">
    <property type="component" value="Unassembled WGS sequence"/>
</dbReference>
<evidence type="ECO:0000256" key="5">
    <source>
        <dbReference type="ARBA" id="ARBA00022801"/>
    </source>
</evidence>
<keyword evidence="1" id="KW-0808">Transferase</keyword>
<dbReference type="AlphaFoldDB" id="A0A6D2JJ75"/>
<protein>
    <recommendedName>
        <fullName evidence="7">Integrase catalytic domain-containing protein</fullName>
    </recommendedName>
</protein>
<evidence type="ECO:0000313" key="9">
    <source>
        <dbReference type="Proteomes" id="UP000467841"/>
    </source>
</evidence>
<accession>A0A6D2JJ75</accession>
<dbReference type="FunFam" id="3.10.20.370:FF:000001">
    <property type="entry name" value="Retrovirus-related Pol polyprotein from transposon 17.6-like protein"/>
    <property type="match status" value="1"/>
</dbReference>
<dbReference type="InterPro" id="IPR050951">
    <property type="entry name" value="Retrovirus_Pol_polyprotein"/>
</dbReference>
<dbReference type="PANTHER" id="PTHR37984">
    <property type="entry name" value="PROTEIN CBG26694"/>
    <property type="match status" value="1"/>
</dbReference>
<dbReference type="OrthoDB" id="10055717at2759"/>
<dbReference type="PANTHER" id="PTHR37984:SF5">
    <property type="entry name" value="PROTEIN NYNRIN-LIKE"/>
    <property type="match status" value="1"/>
</dbReference>
<dbReference type="InterPro" id="IPR041373">
    <property type="entry name" value="RT_RNaseH"/>
</dbReference>
<proteinExistence type="predicted"/>
<evidence type="ECO:0000256" key="6">
    <source>
        <dbReference type="ARBA" id="ARBA00022918"/>
    </source>
</evidence>
<dbReference type="SUPFAM" id="SSF53098">
    <property type="entry name" value="Ribonuclease H-like"/>
    <property type="match status" value="1"/>
</dbReference>
<keyword evidence="9" id="KW-1185">Reference proteome</keyword>
<dbReference type="InterPro" id="IPR036397">
    <property type="entry name" value="RNaseH_sf"/>
</dbReference>
<dbReference type="InterPro" id="IPR001584">
    <property type="entry name" value="Integrase_cat-core"/>
</dbReference>
<keyword evidence="6" id="KW-0695">RNA-directed DNA polymerase</keyword>
<keyword evidence="3" id="KW-0540">Nuclease</keyword>
<reference evidence="8" key="1">
    <citation type="submission" date="2020-01" db="EMBL/GenBank/DDBJ databases">
        <authorList>
            <person name="Mishra B."/>
        </authorList>
    </citation>
    <scope>NUCLEOTIDE SEQUENCE [LARGE SCALE GENOMIC DNA]</scope>
</reference>
<dbReference type="InterPro" id="IPR043502">
    <property type="entry name" value="DNA/RNA_pol_sf"/>
</dbReference>
<dbReference type="GO" id="GO:0016787">
    <property type="term" value="F:hydrolase activity"/>
    <property type="evidence" value="ECO:0007669"/>
    <property type="project" value="UniProtKB-KW"/>
</dbReference>
<organism evidence="8 9">
    <name type="scientific">Microthlaspi erraticum</name>
    <dbReference type="NCBI Taxonomy" id="1685480"/>
    <lineage>
        <taxon>Eukaryota</taxon>
        <taxon>Viridiplantae</taxon>
        <taxon>Streptophyta</taxon>
        <taxon>Embryophyta</taxon>
        <taxon>Tracheophyta</taxon>
        <taxon>Spermatophyta</taxon>
        <taxon>Magnoliopsida</taxon>
        <taxon>eudicotyledons</taxon>
        <taxon>Gunneridae</taxon>
        <taxon>Pentapetalae</taxon>
        <taxon>rosids</taxon>
        <taxon>malvids</taxon>
        <taxon>Brassicales</taxon>
        <taxon>Brassicaceae</taxon>
        <taxon>Coluteocarpeae</taxon>
        <taxon>Microthlaspi</taxon>
    </lineage>
</organism>
<dbReference type="InterPro" id="IPR012337">
    <property type="entry name" value="RNaseH-like_sf"/>
</dbReference>
<dbReference type="PROSITE" id="PS50994">
    <property type="entry name" value="INTEGRASE"/>
    <property type="match status" value="1"/>
</dbReference>
<dbReference type="Pfam" id="PF17917">
    <property type="entry name" value="RT_RNaseH"/>
    <property type="match status" value="1"/>
</dbReference>
<dbReference type="GO" id="GO:0003964">
    <property type="term" value="F:RNA-directed DNA polymerase activity"/>
    <property type="evidence" value="ECO:0007669"/>
    <property type="project" value="UniProtKB-KW"/>
</dbReference>
<keyword evidence="5" id="KW-0378">Hydrolase</keyword>
<dbReference type="Pfam" id="PF00665">
    <property type="entry name" value="rve"/>
    <property type="match status" value="1"/>
</dbReference>
<evidence type="ECO:0000259" key="7">
    <source>
        <dbReference type="PROSITE" id="PS50994"/>
    </source>
</evidence>
<dbReference type="GO" id="GO:0015074">
    <property type="term" value="P:DNA integration"/>
    <property type="evidence" value="ECO:0007669"/>
    <property type="project" value="InterPro"/>
</dbReference>
<gene>
    <name evidence="8" type="ORF">MERR_LOCUS26356</name>
</gene>
<dbReference type="Gene3D" id="3.30.420.10">
    <property type="entry name" value="Ribonuclease H-like superfamily/Ribonuclease H"/>
    <property type="match status" value="1"/>
</dbReference>
<evidence type="ECO:0000313" key="8">
    <source>
        <dbReference type="EMBL" id="CAA7039121.1"/>
    </source>
</evidence>